<proteinExistence type="predicted"/>
<evidence type="ECO:0000313" key="2">
    <source>
        <dbReference type="Proteomes" id="UP000831484"/>
    </source>
</evidence>
<dbReference type="RefSeq" id="WP_156525086.1">
    <property type="nucleotide sequence ID" value="NZ_CP096564.1"/>
</dbReference>
<sequence length="122" mass="12932">MANNPDSIYQEVGQLVMPGSSTAAPISAHRPALHEDAAGEAPTSLSLPGERVGATSLKRCIPLFASVAHRAGCKPGHICVSIPVTGFFGVCAMWHTQLHILNHLSTLREGAFAPITIRPSRR</sequence>
<dbReference type="AlphaFoldDB" id="A0AB38RLA0"/>
<reference evidence="2" key="1">
    <citation type="journal article" date="2022" name="Environ. Microbiol.">
        <title>Functional analysis, diversity, and distribution of carbendazim hydrolases MheI and CbmA, responsible for the initial step in carbendazim degradation.</title>
        <authorList>
            <person name="Zhang M."/>
            <person name="Bai X."/>
            <person name="Li Q."/>
            <person name="Zhang L."/>
            <person name="Zhu Q."/>
            <person name="Gao S."/>
            <person name="Ke Z."/>
            <person name="Jiang M."/>
            <person name="Hu J."/>
            <person name="Qiu J."/>
            <person name="Hong Q."/>
        </authorList>
    </citation>
    <scope>NUCLEOTIDE SEQUENCE [LARGE SCALE GENOMIC DNA]</scope>
    <source>
        <strain evidence="2">djl-6</strain>
    </source>
</reference>
<organism evidence="1 2">
    <name type="scientific">Rhodococcus qingshengii JCM 15477</name>
    <dbReference type="NCBI Taxonomy" id="1303681"/>
    <lineage>
        <taxon>Bacteria</taxon>
        <taxon>Bacillati</taxon>
        <taxon>Actinomycetota</taxon>
        <taxon>Actinomycetes</taxon>
        <taxon>Mycobacteriales</taxon>
        <taxon>Nocardiaceae</taxon>
        <taxon>Rhodococcus</taxon>
        <taxon>Rhodococcus erythropolis group</taxon>
    </lineage>
</organism>
<accession>A0AB38RLA0</accession>
<keyword evidence="1" id="KW-0614">Plasmid</keyword>
<geneLocation type="plasmid" evidence="1 2">
    <name>pdjl-6-1</name>
</geneLocation>
<dbReference type="EMBL" id="CP096564">
    <property type="protein sequence ID" value="UPU46157.1"/>
    <property type="molecule type" value="Genomic_DNA"/>
</dbReference>
<evidence type="ECO:0000313" key="1">
    <source>
        <dbReference type="EMBL" id="UPU46157.1"/>
    </source>
</evidence>
<dbReference type="Proteomes" id="UP000831484">
    <property type="component" value="Plasmid pdjl-6-1"/>
</dbReference>
<protein>
    <submittedName>
        <fullName evidence="1">Uncharacterized protein</fullName>
    </submittedName>
</protein>
<keyword evidence="2" id="KW-1185">Reference proteome</keyword>
<gene>
    <name evidence="1" type="ORF">M0639_29825</name>
</gene>
<name>A0AB38RLA0_RHOSG</name>